<dbReference type="PANTHER" id="PTHR12137">
    <property type="entry name" value="CARBOHYDRATE SULFOTRANSFERASE"/>
    <property type="match status" value="1"/>
</dbReference>
<keyword evidence="3" id="KW-0812">Transmembrane</keyword>
<organism evidence="8 9">
    <name type="scientific">Algoriphagus zhangzhouensis</name>
    <dbReference type="NCBI Taxonomy" id="1073327"/>
    <lineage>
        <taxon>Bacteria</taxon>
        <taxon>Pseudomonadati</taxon>
        <taxon>Bacteroidota</taxon>
        <taxon>Cytophagia</taxon>
        <taxon>Cytophagales</taxon>
        <taxon>Cyclobacteriaceae</taxon>
        <taxon>Algoriphagus</taxon>
    </lineage>
</organism>
<evidence type="ECO:0000256" key="6">
    <source>
        <dbReference type="ARBA" id="ARBA00023136"/>
    </source>
</evidence>
<comment type="subcellular location">
    <subcellularLocation>
        <location evidence="1">Golgi apparatus membrane</location>
        <topology evidence="1">Single-pass type II membrane protein</topology>
    </subcellularLocation>
</comment>
<evidence type="ECO:0000256" key="2">
    <source>
        <dbReference type="ARBA" id="ARBA00022679"/>
    </source>
</evidence>
<evidence type="ECO:0000256" key="3">
    <source>
        <dbReference type="ARBA" id="ARBA00022692"/>
    </source>
</evidence>
<evidence type="ECO:0000256" key="4">
    <source>
        <dbReference type="ARBA" id="ARBA00022989"/>
    </source>
</evidence>
<keyword evidence="5" id="KW-0333">Golgi apparatus</keyword>
<sequence length="230" mass="27452">MISHKHKCIFVHVPKAAGTSIERVFLEDLDLDMDNRHSLLLGQNNNNRLGPRRVSHLFASDYVNHHYISRELYDSYYKFSFVRNPFTRLFSTYKFLGYDELYSFDEFIQKKLRLLLNNPKFDFFLKPSYDYLFDTDGNCLVDFIGKFESLNDDFIKITNKIDFYKSDTKLKHYNKTNFSNRNLVKRTYGKVIKFLLSKNSDYKISDLSREIVLEIYNRDFENFGYLSSGE</sequence>
<dbReference type="Proteomes" id="UP000184609">
    <property type="component" value="Unassembled WGS sequence"/>
</dbReference>
<keyword evidence="9" id="KW-1185">Reference proteome</keyword>
<keyword evidence="6" id="KW-0472">Membrane</keyword>
<dbReference type="RefSeq" id="WP_073569750.1">
    <property type="nucleotide sequence ID" value="NZ_FRXN01000001.1"/>
</dbReference>
<dbReference type="AlphaFoldDB" id="A0A1M7Z3K4"/>
<dbReference type="GO" id="GO:0016051">
    <property type="term" value="P:carbohydrate biosynthetic process"/>
    <property type="evidence" value="ECO:0007669"/>
    <property type="project" value="InterPro"/>
</dbReference>
<evidence type="ECO:0000256" key="1">
    <source>
        <dbReference type="ARBA" id="ARBA00004323"/>
    </source>
</evidence>
<keyword evidence="7" id="KW-0325">Glycoprotein</keyword>
<gene>
    <name evidence="8" type="ORF">SAMN04488108_0048</name>
</gene>
<dbReference type="InterPro" id="IPR005331">
    <property type="entry name" value="Sulfotransferase"/>
</dbReference>
<keyword evidence="2 8" id="KW-0808">Transferase</keyword>
<dbReference type="InterPro" id="IPR027417">
    <property type="entry name" value="P-loop_NTPase"/>
</dbReference>
<evidence type="ECO:0000256" key="5">
    <source>
        <dbReference type="ARBA" id="ARBA00023034"/>
    </source>
</evidence>
<evidence type="ECO:0000313" key="9">
    <source>
        <dbReference type="Proteomes" id="UP000184609"/>
    </source>
</evidence>
<proteinExistence type="predicted"/>
<accession>A0A1M7Z3K4</accession>
<dbReference type="OrthoDB" id="288532at2"/>
<reference evidence="9" key="1">
    <citation type="submission" date="2016-12" db="EMBL/GenBank/DDBJ databases">
        <authorList>
            <person name="Varghese N."/>
            <person name="Submissions S."/>
        </authorList>
    </citation>
    <scope>NUCLEOTIDE SEQUENCE [LARGE SCALE GENOMIC DNA]</scope>
    <source>
        <strain evidence="9">DSM 25035</strain>
    </source>
</reference>
<dbReference type="Gene3D" id="3.40.50.300">
    <property type="entry name" value="P-loop containing nucleotide triphosphate hydrolases"/>
    <property type="match status" value="1"/>
</dbReference>
<evidence type="ECO:0000313" key="8">
    <source>
        <dbReference type="EMBL" id="SHO59412.1"/>
    </source>
</evidence>
<dbReference type="PANTHER" id="PTHR12137:SF54">
    <property type="entry name" value="CARBOHYDRATE SULFOTRANSFERASE"/>
    <property type="match status" value="1"/>
</dbReference>
<evidence type="ECO:0000256" key="7">
    <source>
        <dbReference type="ARBA" id="ARBA00023180"/>
    </source>
</evidence>
<dbReference type="GO" id="GO:0008146">
    <property type="term" value="F:sulfotransferase activity"/>
    <property type="evidence" value="ECO:0007669"/>
    <property type="project" value="InterPro"/>
</dbReference>
<dbReference type="STRING" id="1073327.SAMN04488108_0048"/>
<dbReference type="Pfam" id="PF03567">
    <property type="entry name" value="Sulfotransfer_2"/>
    <property type="match status" value="1"/>
</dbReference>
<dbReference type="InterPro" id="IPR018011">
    <property type="entry name" value="Carb_sulfotrans_8-10"/>
</dbReference>
<protein>
    <submittedName>
        <fullName evidence="8">Sulfotransferase family protein</fullName>
    </submittedName>
</protein>
<name>A0A1M7Z3K4_9BACT</name>
<dbReference type="EMBL" id="FRXN01000001">
    <property type="protein sequence ID" value="SHO59412.1"/>
    <property type="molecule type" value="Genomic_DNA"/>
</dbReference>
<keyword evidence="4" id="KW-1133">Transmembrane helix</keyword>
<dbReference type="GO" id="GO:0016020">
    <property type="term" value="C:membrane"/>
    <property type="evidence" value="ECO:0007669"/>
    <property type="project" value="InterPro"/>
</dbReference>